<evidence type="ECO:0000313" key="2">
    <source>
        <dbReference type="RefSeq" id="XP_013790748.2"/>
    </source>
</evidence>
<dbReference type="RefSeq" id="XP_013790748.2">
    <property type="nucleotide sequence ID" value="XM_013935294.2"/>
</dbReference>
<name>A0ABM1BXV3_LIMPO</name>
<reference evidence="2" key="1">
    <citation type="submission" date="2025-08" db="UniProtKB">
        <authorList>
            <consortium name="RefSeq"/>
        </authorList>
    </citation>
    <scope>IDENTIFICATION</scope>
    <source>
        <tissue evidence="2">Muscle</tissue>
    </source>
</reference>
<proteinExistence type="predicted"/>
<evidence type="ECO:0000313" key="1">
    <source>
        <dbReference type="Proteomes" id="UP000694941"/>
    </source>
</evidence>
<gene>
    <name evidence="2" type="primary">LOC106474605</name>
</gene>
<organism evidence="1 2">
    <name type="scientific">Limulus polyphemus</name>
    <name type="common">Atlantic horseshoe crab</name>
    <dbReference type="NCBI Taxonomy" id="6850"/>
    <lineage>
        <taxon>Eukaryota</taxon>
        <taxon>Metazoa</taxon>
        <taxon>Ecdysozoa</taxon>
        <taxon>Arthropoda</taxon>
        <taxon>Chelicerata</taxon>
        <taxon>Merostomata</taxon>
        <taxon>Xiphosura</taxon>
        <taxon>Limulidae</taxon>
        <taxon>Limulus</taxon>
    </lineage>
</organism>
<protein>
    <submittedName>
        <fullName evidence="2">Uncharacterized protein LOC106474605 isoform X1</fullName>
    </submittedName>
</protein>
<dbReference type="GeneID" id="106474605"/>
<keyword evidence="1" id="KW-1185">Reference proteome</keyword>
<sequence length="363" mass="40630">MQNIASSFIRGFGLSSVSGLGVSSSKLTLKRSNQWYVTLNLPFKIGIHAKNSVFSSHSVSYSTCKSKVSSVSNSLSNTFIGHCKNYSIGSHLRIYKNMHINPNLSLATSDVSQLKANVQKNFGHRFISTSSLSGCSQKTESSDMCDRFGNSEQGNTKCVKHILEKDVELQSILEDINDDFEGPSFHPQIDKGVYEGRNLNSFENECYEQQPWIACDFQENDFSDIDITYLFSNQVFDTKCDQDETKERSFASETGKIGSSSSHSCCSKHEPTVSADIRVSTPDSIINYDLFHYMGEICPLGKESQQGVLDIIRKNLEEMSVIEIPKSLKHIDYLILGTTSSPQQLDKLITQVQVLSRLRYQSK</sequence>
<dbReference type="Proteomes" id="UP000694941">
    <property type="component" value="Unplaced"/>
</dbReference>
<accession>A0ABM1BXV3</accession>